<dbReference type="RefSeq" id="WP_289162369.1">
    <property type="nucleotide sequence ID" value="NZ_JASZZN010000003.1"/>
</dbReference>
<proteinExistence type="predicted"/>
<dbReference type="InterPro" id="IPR036390">
    <property type="entry name" value="WH_DNA-bd_sf"/>
</dbReference>
<gene>
    <name evidence="1" type="ORF">QTN89_04545</name>
</gene>
<dbReference type="SUPFAM" id="SSF46785">
    <property type="entry name" value="Winged helix' DNA-binding domain"/>
    <property type="match status" value="1"/>
</dbReference>
<evidence type="ECO:0000313" key="2">
    <source>
        <dbReference type="Proteomes" id="UP001239462"/>
    </source>
</evidence>
<evidence type="ECO:0000313" key="1">
    <source>
        <dbReference type="EMBL" id="MDM4014689.1"/>
    </source>
</evidence>
<dbReference type="Proteomes" id="UP001239462">
    <property type="component" value="Unassembled WGS sequence"/>
</dbReference>
<reference evidence="1 2" key="1">
    <citation type="submission" date="2023-06" db="EMBL/GenBank/DDBJ databases">
        <title>Roseiconus lacunae JC819 isolated from Gulf of Mannar region, Tamil Nadu.</title>
        <authorList>
            <person name="Pk S."/>
            <person name="Ch S."/>
            <person name="Ch V.R."/>
        </authorList>
    </citation>
    <scope>NUCLEOTIDE SEQUENCE [LARGE SCALE GENOMIC DNA]</scope>
    <source>
        <strain evidence="1 2">JC819</strain>
    </source>
</reference>
<sequence>MSGATKKTNSGRSKKRWEDGHRLVNEIFPTLPSPSHRNVLMLCWFFGELTDKGHTVFDLTKEQISTRCGISERRVRQVFKDLEEAKVIITRKNGCNAGGRGLGSERMITWRPYQAIRETIKGEASFTVSGK</sequence>
<accession>A0ABT7PEH4</accession>
<organism evidence="1 2">
    <name type="scientific">Roseiconus lacunae</name>
    <dbReference type="NCBI Taxonomy" id="2605694"/>
    <lineage>
        <taxon>Bacteria</taxon>
        <taxon>Pseudomonadati</taxon>
        <taxon>Planctomycetota</taxon>
        <taxon>Planctomycetia</taxon>
        <taxon>Pirellulales</taxon>
        <taxon>Pirellulaceae</taxon>
        <taxon>Roseiconus</taxon>
    </lineage>
</organism>
<dbReference type="EMBL" id="JASZZN010000003">
    <property type="protein sequence ID" value="MDM4014689.1"/>
    <property type="molecule type" value="Genomic_DNA"/>
</dbReference>
<keyword evidence="2" id="KW-1185">Reference proteome</keyword>
<name>A0ABT7PEH4_9BACT</name>
<comment type="caution">
    <text evidence="1">The sequence shown here is derived from an EMBL/GenBank/DDBJ whole genome shotgun (WGS) entry which is preliminary data.</text>
</comment>
<protein>
    <recommendedName>
        <fullName evidence="3">Helix-turn-helix domain-containing protein</fullName>
    </recommendedName>
</protein>
<evidence type="ECO:0008006" key="3">
    <source>
        <dbReference type="Google" id="ProtNLM"/>
    </source>
</evidence>